<dbReference type="SUPFAM" id="SSF52833">
    <property type="entry name" value="Thioredoxin-like"/>
    <property type="match status" value="1"/>
</dbReference>
<gene>
    <name evidence="4" type="ORF">H9I45_13540</name>
</gene>
<evidence type="ECO:0000313" key="5">
    <source>
        <dbReference type="Proteomes" id="UP000516764"/>
    </source>
</evidence>
<dbReference type="PROSITE" id="PS51352">
    <property type="entry name" value="THIOREDOXIN_2"/>
    <property type="match status" value="1"/>
</dbReference>
<dbReference type="PROSITE" id="PS00194">
    <property type="entry name" value="THIOREDOXIN_1"/>
    <property type="match status" value="1"/>
</dbReference>
<dbReference type="PANTHER" id="PTHR15337:SF11">
    <property type="entry name" value="THIOREDOXIN DOMAIN-CONTAINING PROTEIN"/>
    <property type="match status" value="1"/>
</dbReference>
<evidence type="ECO:0000313" key="4">
    <source>
        <dbReference type="EMBL" id="QOD60354.1"/>
    </source>
</evidence>
<proteinExistence type="predicted"/>
<dbReference type="RefSeq" id="WP_088353989.1">
    <property type="nucleotide sequence ID" value="NZ_CP061813.1"/>
</dbReference>
<dbReference type="InterPro" id="IPR012336">
    <property type="entry name" value="Thioredoxin-like_fold"/>
</dbReference>
<keyword evidence="1" id="KW-0732">Signal</keyword>
<dbReference type="PANTHER" id="PTHR15337">
    <property type="entry name" value="ANTERIOR GRADIENT PROTEIN-RELATED"/>
    <property type="match status" value="1"/>
</dbReference>
<dbReference type="InterPro" id="IPR017937">
    <property type="entry name" value="Thioredoxin_CS"/>
</dbReference>
<dbReference type="InterPro" id="IPR051099">
    <property type="entry name" value="AGR/TXD"/>
</dbReference>
<sequence>MKKIITIIAITAFVFQTNAQKINWITLEKAVELQKTNPKKIMMDMYAVWCGPCKMLDKNTFQNKSVAAYVNKNYYAVKFNAEGNEEISFKDKVYKNPNYDSKKARGRNSGHELSAYFGVRAYPTIVFLDEKADFIAPIPGYKTPKQLELFLKLFKSDAYKEIKSKEDFVKYQETFQFEFSE</sequence>
<dbReference type="InterPro" id="IPR036249">
    <property type="entry name" value="Thioredoxin-like_sf"/>
</dbReference>
<dbReference type="Gene3D" id="3.40.30.10">
    <property type="entry name" value="Glutaredoxin"/>
    <property type="match status" value="1"/>
</dbReference>
<evidence type="ECO:0000256" key="2">
    <source>
        <dbReference type="ARBA" id="ARBA00023284"/>
    </source>
</evidence>
<evidence type="ECO:0000256" key="1">
    <source>
        <dbReference type="ARBA" id="ARBA00022729"/>
    </source>
</evidence>
<dbReference type="Pfam" id="PF13098">
    <property type="entry name" value="Thioredoxin_2"/>
    <property type="match status" value="1"/>
</dbReference>
<keyword evidence="2" id="KW-0676">Redox-active center</keyword>
<protein>
    <submittedName>
        <fullName evidence="4">Thioredoxin fold domain-containing protein</fullName>
    </submittedName>
</protein>
<dbReference type="PRINTS" id="PR00421">
    <property type="entry name" value="THIOREDOXIN"/>
</dbReference>
<accession>A0A7L8AEJ1</accession>
<dbReference type="InterPro" id="IPR013766">
    <property type="entry name" value="Thioredoxin_domain"/>
</dbReference>
<dbReference type="EMBL" id="CP061813">
    <property type="protein sequence ID" value="QOD60354.1"/>
    <property type="molecule type" value="Genomic_DNA"/>
</dbReference>
<name>A0A7L8AEJ1_9FLAO</name>
<dbReference type="Proteomes" id="UP000516764">
    <property type="component" value="Chromosome"/>
</dbReference>
<dbReference type="OrthoDB" id="9811036at2"/>
<evidence type="ECO:0000259" key="3">
    <source>
        <dbReference type="PROSITE" id="PS51352"/>
    </source>
</evidence>
<dbReference type="KEGG" id="phal:H9I45_13540"/>
<keyword evidence="5" id="KW-1185">Reference proteome</keyword>
<organism evidence="4 5">
    <name type="scientific">Polaribacter haliotis</name>
    <dbReference type="NCBI Taxonomy" id="1888915"/>
    <lineage>
        <taxon>Bacteria</taxon>
        <taxon>Pseudomonadati</taxon>
        <taxon>Bacteroidota</taxon>
        <taxon>Flavobacteriia</taxon>
        <taxon>Flavobacteriales</taxon>
        <taxon>Flavobacteriaceae</taxon>
    </lineage>
</organism>
<dbReference type="AlphaFoldDB" id="A0A7L8AEJ1"/>
<reference evidence="4 5" key="1">
    <citation type="journal article" date="2016" name="Int. J. Syst. Evol. Microbiol.">
        <title>Polaribacter haliotis sp. nov., isolated from the gut of abalone Haliotis discus hannai.</title>
        <authorList>
            <person name="Kim Y.O."/>
            <person name="Park I.S."/>
            <person name="Park S."/>
            <person name="Nam B.H."/>
            <person name="Park J.M."/>
            <person name="Kim D.G."/>
            <person name="Yoon J.H."/>
        </authorList>
    </citation>
    <scope>NUCLEOTIDE SEQUENCE [LARGE SCALE GENOMIC DNA]</scope>
    <source>
        <strain evidence="4 5">KCTC 52418</strain>
    </source>
</reference>
<feature type="domain" description="Thioredoxin" evidence="3">
    <location>
        <begin position="6"/>
        <end position="156"/>
    </location>
</feature>